<keyword evidence="2" id="KW-1185">Reference proteome</keyword>
<dbReference type="OrthoDB" id="10593858at2759"/>
<evidence type="ECO:0000313" key="1">
    <source>
        <dbReference type="EMBL" id="PIO73910.1"/>
    </source>
</evidence>
<sequence length="241" mass="27350">MRHLSYSEAPYFRTPTLCLPRSTHLHGQQLARRNREEKKCAWSAMGTIKEVAQIMSGKKIGADLFNSTVLPAPCDASETWAENNTFTMMMARAQRALERTLLNINSREHISRNLRSTDMRLMSGIRDAVVYTGDTKKRFAGHAVRRRTTGGPLASRRGIHETLSAHLAVLHRYGETPWRKAQEATGQHWVQIAQDQQHRLNGDHGATEAVIFTPVNHRRLRQRATPTYAVKTTFNSISHDN</sequence>
<proteinExistence type="predicted"/>
<dbReference type="EMBL" id="KZ345365">
    <property type="protein sequence ID" value="PIO73910.1"/>
    <property type="molecule type" value="Genomic_DNA"/>
</dbReference>
<evidence type="ECO:0000313" key="2">
    <source>
        <dbReference type="Proteomes" id="UP000230423"/>
    </source>
</evidence>
<gene>
    <name evidence="1" type="ORF">TELCIR_04103</name>
</gene>
<dbReference type="AlphaFoldDB" id="A0A2G9UWN4"/>
<protein>
    <submittedName>
        <fullName evidence="1">Uncharacterized protein</fullName>
    </submittedName>
</protein>
<dbReference type="Proteomes" id="UP000230423">
    <property type="component" value="Unassembled WGS sequence"/>
</dbReference>
<organism evidence="1 2">
    <name type="scientific">Teladorsagia circumcincta</name>
    <name type="common">Brown stomach worm</name>
    <name type="synonym">Ostertagia circumcincta</name>
    <dbReference type="NCBI Taxonomy" id="45464"/>
    <lineage>
        <taxon>Eukaryota</taxon>
        <taxon>Metazoa</taxon>
        <taxon>Ecdysozoa</taxon>
        <taxon>Nematoda</taxon>
        <taxon>Chromadorea</taxon>
        <taxon>Rhabditida</taxon>
        <taxon>Rhabditina</taxon>
        <taxon>Rhabditomorpha</taxon>
        <taxon>Strongyloidea</taxon>
        <taxon>Trichostrongylidae</taxon>
        <taxon>Teladorsagia</taxon>
    </lineage>
</organism>
<reference evidence="1 2" key="1">
    <citation type="submission" date="2015-09" db="EMBL/GenBank/DDBJ databases">
        <title>Draft genome of the parasitic nematode Teladorsagia circumcincta isolate WARC Sus (inbred).</title>
        <authorList>
            <person name="Mitreva M."/>
        </authorList>
    </citation>
    <scope>NUCLEOTIDE SEQUENCE [LARGE SCALE GENOMIC DNA]</scope>
    <source>
        <strain evidence="1 2">S</strain>
    </source>
</reference>
<accession>A0A2G9UWN4</accession>
<name>A0A2G9UWN4_TELCI</name>